<evidence type="ECO:0000256" key="1">
    <source>
        <dbReference type="ARBA" id="ARBA00022475"/>
    </source>
</evidence>
<dbReference type="PATRIC" id="fig|445710.3.peg.1419"/>
<feature type="transmembrane region" description="Helical" evidence="10">
    <location>
        <begin position="121"/>
        <end position="151"/>
    </location>
</feature>
<proteinExistence type="inferred from homology"/>
<comment type="similarity">
    <text evidence="10">Belongs to the PlsY family.</text>
</comment>
<dbReference type="Proteomes" id="UP000077255">
    <property type="component" value="Chromosome"/>
</dbReference>
<keyword evidence="3 10" id="KW-0808">Transferase</keyword>
<comment type="subunit">
    <text evidence="10">Probably interacts with PlsX.</text>
</comment>
<dbReference type="PANTHER" id="PTHR30309:SF0">
    <property type="entry name" value="GLYCEROL-3-PHOSPHATE ACYLTRANSFERASE-RELATED"/>
    <property type="match status" value="1"/>
</dbReference>
<sequence>MVGPIASVTWALTLALIALAYLLGSLSGSLLLGGLRGVDIRTLGSGNAGGTNALRTQGWRFALGTVLIDIGKGALATWLAVHWMPDATRAWAEYLAALAAVAGHVWPLFHGFRGGKGAATLVGALAVAWPGALPVILVVWLLCLLSTGYVGLSTVLAALSLPLFALAVWAGAIRLGFAVVVAALVVYTHRANLARLRAGTESRFERVRVFRRRPEKP</sequence>
<keyword evidence="5 10" id="KW-1133">Transmembrane helix</keyword>
<evidence type="ECO:0000313" key="12">
    <source>
        <dbReference type="Proteomes" id="UP000077255"/>
    </source>
</evidence>
<comment type="subcellular location">
    <subcellularLocation>
        <location evidence="10">Cell membrane</location>
        <topology evidence="10">Multi-pass membrane protein</topology>
    </subcellularLocation>
</comment>
<evidence type="ECO:0000256" key="9">
    <source>
        <dbReference type="ARBA" id="ARBA00023264"/>
    </source>
</evidence>
<protein>
    <recommendedName>
        <fullName evidence="10">Glycerol-3-phosphate acyltransferase</fullName>
    </recommendedName>
    <alternativeName>
        <fullName evidence="10">Acyl-PO4 G3P acyltransferase</fullName>
    </alternativeName>
    <alternativeName>
        <fullName evidence="10">Acyl-phosphate--glycerol-3-phosphate acyltransferase</fullName>
    </alternativeName>
    <alternativeName>
        <fullName evidence="10">G3P acyltransferase</fullName>
        <shortName evidence="10">GPAT</shortName>
        <ecNumber evidence="10">2.3.1.275</ecNumber>
    </alternativeName>
    <alternativeName>
        <fullName evidence="10">Lysophosphatidic acid synthase</fullName>
        <shortName evidence="10">LPA synthase</shortName>
    </alternativeName>
</protein>
<organism evidence="11 12">
    <name type="scientific">Dyella thiooxydans</name>
    <dbReference type="NCBI Taxonomy" id="445710"/>
    <lineage>
        <taxon>Bacteria</taxon>
        <taxon>Pseudomonadati</taxon>
        <taxon>Pseudomonadota</taxon>
        <taxon>Gammaproteobacteria</taxon>
        <taxon>Lysobacterales</taxon>
        <taxon>Rhodanobacteraceae</taxon>
        <taxon>Dyella</taxon>
    </lineage>
</organism>
<dbReference type="KEGG" id="dtx:ATSB10_14240"/>
<dbReference type="EC" id="2.3.1.275" evidence="10"/>
<keyword evidence="8 10" id="KW-0594">Phospholipid biosynthesis</keyword>
<evidence type="ECO:0000256" key="3">
    <source>
        <dbReference type="ARBA" id="ARBA00022679"/>
    </source>
</evidence>
<dbReference type="PANTHER" id="PTHR30309">
    <property type="entry name" value="INNER MEMBRANE PROTEIN YGIH"/>
    <property type="match status" value="1"/>
</dbReference>
<dbReference type="AlphaFoldDB" id="A0A160N0V0"/>
<reference evidence="11 12" key="1">
    <citation type="submission" date="2016-02" db="EMBL/GenBank/DDBJ databases">
        <title>Complete genome sequencing and analysis of ATSB10, Dyella thiooxydans isolated from rhizosphere soil of sunflower (Helianthus annuus L.).</title>
        <authorList>
            <person name="Lee Y."/>
            <person name="Hwangbo K."/>
            <person name="Chung H."/>
            <person name="Yoo J."/>
            <person name="Kim K.Y."/>
            <person name="Sa T.M."/>
            <person name="Um Y."/>
            <person name="Madhaiyan M."/>
        </authorList>
    </citation>
    <scope>NUCLEOTIDE SEQUENCE [LARGE SCALE GENOMIC DNA]</scope>
    <source>
        <strain evidence="11 12">ATSB10</strain>
    </source>
</reference>
<evidence type="ECO:0000256" key="5">
    <source>
        <dbReference type="ARBA" id="ARBA00022989"/>
    </source>
</evidence>
<feature type="transmembrane region" description="Helical" evidence="10">
    <location>
        <begin position="61"/>
        <end position="84"/>
    </location>
</feature>
<dbReference type="GO" id="GO:0008654">
    <property type="term" value="P:phospholipid biosynthetic process"/>
    <property type="evidence" value="ECO:0007669"/>
    <property type="project" value="UniProtKB-UniRule"/>
</dbReference>
<comment type="catalytic activity">
    <reaction evidence="10">
        <text>an acyl phosphate + sn-glycerol 3-phosphate = a 1-acyl-sn-glycero-3-phosphate + phosphate</text>
        <dbReference type="Rhea" id="RHEA:34075"/>
        <dbReference type="ChEBI" id="CHEBI:43474"/>
        <dbReference type="ChEBI" id="CHEBI:57597"/>
        <dbReference type="ChEBI" id="CHEBI:57970"/>
        <dbReference type="ChEBI" id="CHEBI:59918"/>
        <dbReference type="EC" id="2.3.1.275"/>
    </reaction>
</comment>
<dbReference type="NCBIfam" id="TIGR00023">
    <property type="entry name" value="glycerol-3-phosphate 1-O-acyltransferase PlsY"/>
    <property type="match status" value="1"/>
</dbReference>
<dbReference type="HAMAP" id="MF_01043">
    <property type="entry name" value="PlsY"/>
    <property type="match status" value="1"/>
</dbReference>
<comment type="pathway">
    <text evidence="10">Lipid metabolism; phospholipid metabolism.</text>
</comment>
<evidence type="ECO:0000256" key="8">
    <source>
        <dbReference type="ARBA" id="ARBA00023209"/>
    </source>
</evidence>
<gene>
    <name evidence="10" type="primary">plsY</name>
    <name evidence="11" type="ORF">ATSB10_14240</name>
</gene>
<accession>A0A160N0V0</accession>
<comment type="function">
    <text evidence="10">Catalyzes the transfer of an acyl group from acyl-phosphate (acyl-PO(4)) to glycerol-3-phosphate (G3P) to form lysophosphatidic acid (LPA). This enzyme utilizes acyl-phosphate as fatty acyl donor, but not acyl-CoA or acyl-ACP.</text>
</comment>
<feature type="transmembrane region" description="Helical" evidence="10">
    <location>
        <begin position="90"/>
        <end position="109"/>
    </location>
</feature>
<keyword evidence="4 10" id="KW-0812">Transmembrane</keyword>
<dbReference type="Pfam" id="PF02660">
    <property type="entry name" value="G3P_acyltransf"/>
    <property type="match status" value="1"/>
</dbReference>
<name>A0A160N0V0_9GAMM</name>
<feature type="transmembrane region" description="Helical" evidence="10">
    <location>
        <begin position="163"/>
        <end position="187"/>
    </location>
</feature>
<dbReference type="UniPathway" id="UPA00085"/>
<dbReference type="GO" id="GO:0005886">
    <property type="term" value="C:plasma membrane"/>
    <property type="evidence" value="ECO:0007669"/>
    <property type="project" value="UniProtKB-SubCell"/>
</dbReference>
<keyword evidence="1 10" id="KW-1003">Cell membrane</keyword>
<dbReference type="SMART" id="SM01207">
    <property type="entry name" value="G3P_acyltransf"/>
    <property type="match status" value="1"/>
</dbReference>
<dbReference type="EMBL" id="CP014841">
    <property type="protein sequence ID" value="AND68878.1"/>
    <property type="molecule type" value="Genomic_DNA"/>
</dbReference>
<feature type="transmembrane region" description="Helical" evidence="10">
    <location>
        <begin position="12"/>
        <end position="35"/>
    </location>
</feature>
<dbReference type="STRING" id="445710.ATSB10_14240"/>
<keyword evidence="6 10" id="KW-0443">Lipid metabolism</keyword>
<dbReference type="OrthoDB" id="9777124at2"/>
<dbReference type="InterPro" id="IPR003811">
    <property type="entry name" value="G3P_acylTferase_PlsY"/>
</dbReference>
<evidence type="ECO:0000256" key="2">
    <source>
        <dbReference type="ARBA" id="ARBA00022516"/>
    </source>
</evidence>
<evidence type="ECO:0000256" key="10">
    <source>
        <dbReference type="HAMAP-Rule" id="MF_01043"/>
    </source>
</evidence>
<keyword evidence="7 10" id="KW-0472">Membrane</keyword>
<evidence type="ECO:0000313" key="11">
    <source>
        <dbReference type="EMBL" id="AND68878.1"/>
    </source>
</evidence>
<dbReference type="GO" id="GO:0043772">
    <property type="term" value="F:acyl-phosphate glycerol-3-phosphate acyltransferase activity"/>
    <property type="evidence" value="ECO:0007669"/>
    <property type="project" value="UniProtKB-UniRule"/>
</dbReference>
<evidence type="ECO:0000256" key="4">
    <source>
        <dbReference type="ARBA" id="ARBA00022692"/>
    </source>
</evidence>
<keyword evidence="12" id="KW-1185">Reference proteome</keyword>
<keyword evidence="9 10" id="KW-1208">Phospholipid metabolism</keyword>
<evidence type="ECO:0000256" key="7">
    <source>
        <dbReference type="ARBA" id="ARBA00023136"/>
    </source>
</evidence>
<evidence type="ECO:0000256" key="6">
    <source>
        <dbReference type="ARBA" id="ARBA00023098"/>
    </source>
</evidence>
<keyword evidence="2 10" id="KW-0444">Lipid biosynthesis</keyword>